<proteinExistence type="predicted"/>
<name>A0A0L8FW47_OCTBM</name>
<gene>
    <name evidence="1" type="ORF">OCBIM_22006281mg</name>
</gene>
<organism evidence="1">
    <name type="scientific">Octopus bimaculoides</name>
    <name type="common">California two-spotted octopus</name>
    <dbReference type="NCBI Taxonomy" id="37653"/>
    <lineage>
        <taxon>Eukaryota</taxon>
        <taxon>Metazoa</taxon>
        <taxon>Spiralia</taxon>
        <taxon>Lophotrochozoa</taxon>
        <taxon>Mollusca</taxon>
        <taxon>Cephalopoda</taxon>
        <taxon>Coleoidea</taxon>
        <taxon>Octopodiformes</taxon>
        <taxon>Octopoda</taxon>
        <taxon>Incirrata</taxon>
        <taxon>Octopodidae</taxon>
        <taxon>Octopus</taxon>
    </lineage>
</organism>
<reference evidence="1" key="1">
    <citation type="submission" date="2015-07" db="EMBL/GenBank/DDBJ databases">
        <title>MeaNS - Measles Nucleotide Surveillance Program.</title>
        <authorList>
            <person name="Tran T."/>
            <person name="Druce J."/>
        </authorList>
    </citation>
    <scope>NUCLEOTIDE SEQUENCE</scope>
    <source>
        <strain evidence="1">UCB-OBI-ISO-001</strain>
        <tissue evidence="1">Gonad</tissue>
    </source>
</reference>
<sequence length="59" mass="6902">MAFKFKVLNNKVDLYVFTVQVHMHCVLLFGCIRKIHEACVCVCERECVEILLKFNLLLS</sequence>
<dbReference type="AlphaFoldDB" id="A0A0L8FW47"/>
<dbReference type="EMBL" id="KQ425850">
    <property type="protein sequence ID" value="KOF68928.1"/>
    <property type="molecule type" value="Genomic_DNA"/>
</dbReference>
<evidence type="ECO:0000313" key="1">
    <source>
        <dbReference type="EMBL" id="KOF68928.1"/>
    </source>
</evidence>
<protein>
    <submittedName>
        <fullName evidence="1">Uncharacterized protein</fullName>
    </submittedName>
</protein>
<accession>A0A0L8FW47</accession>
<dbReference type="PROSITE" id="PS51257">
    <property type="entry name" value="PROKAR_LIPOPROTEIN"/>
    <property type="match status" value="1"/>
</dbReference>